<dbReference type="EC" id="5.2.1.8" evidence="2 6"/>
<dbReference type="Proteomes" id="UP000193560">
    <property type="component" value="Unassembled WGS sequence"/>
</dbReference>
<accession>A0A1X2IGS3</accession>
<dbReference type="InterPro" id="IPR050689">
    <property type="entry name" value="FKBP-type_PPIase"/>
</dbReference>
<evidence type="ECO:0000259" key="7">
    <source>
        <dbReference type="PROSITE" id="PS50059"/>
    </source>
</evidence>
<feature type="domain" description="PPIase FKBP-type" evidence="7">
    <location>
        <begin position="20"/>
        <end position="108"/>
    </location>
</feature>
<keyword evidence="9" id="KW-1185">Reference proteome</keyword>
<proteinExistence type="inferred from homology"/>
<dbReference type="SUPFAM" id="SSF54534">
    <property type="entry name" value="FKBP-like"/>
    <property type="match status" value="1"/>
</dbReference>
<dbReference type="STRING" id="90262.A0A1X2IGS3"/>
<reference evidence="8 9" key="1">
    <citation type="submission" date="2016-07" db="EMBL/GenBank/DDBJ databases">
        <title>Pervasive Adenine N6-methylation of Active Genes in Fungi.</title>
        <authorList>
            <consortium name="DOE Joint Genome Institute"/>
            <person name="Mondo S.J."/>
            <person name="Dannebaum R.O."/>
            <person name="Kuo R.C."/>
            <person name="Labutti K."/>
            <person name="Haridas S."/>
            <person name="Kuo A."/>
            <person name="Salamov A."/>
            <person name="Ahrendt S.R."/>
            <person name="Lipzen A."/>
            <person name="Sullivan W."/>
            <person name="Andreopoulos W.B."/>
            <person name="Clum A."/>
            <person name="Lindquist E."/>
            <person name="Daum C."/>
            <person name="Ramamoorthy G.K."/>
            <person name="Gryganskyi A."/>
            <person name="Culley D."/>
            <person name="Magnuson J.K."/>
            <person name="James T.Y."/>
            <person name="O'Malley M.A."/>
            <person name="Stajich J.E."/>
            <person name="Spatafora J.W."/>
            <person name="Visel A."/>
            <person name="Grigoriev I.V."/>
        </authorList>
    </citation>
    <scope>NUCLEOTIDE SEQUENCE [LARGE SCALE GENOMIC DNA]</scope>
    <source>
        <strain evidence="8 9">NRRL 1336</strain>
    </source>
</reference>
<dbReference type="Gene3D" id="3.10.50.40">
    <property type="match status" value="1"/>
</dbReference>
<dbReference type="PROSITE" id="PS50059">
    <property type="entry name" value="FKBP_PPIASE"/>
    <property type="match status" value="1"/>
</dbReference>
<comment type="caution">
    <text evidence="8">The sequence shown here is derived from an EMBL/GenBank/DDBJ whole genome shotgun (WGS) entry which is preliminary data.</text>
</comment>
<evidence type="ECO:0000256" key="2">
    <source>
        <dbReference type="ARBA" id="ARBA00013194"/>
    </source>
</evidence>
<protein>
    <recommendedName>
        <fullName evidence="2 6">peptidylprolyl isomerase</fullName>
        <ecNumber evidence="2 6">5.2.1.8</ecNumber>
    </recommendedName>
</protein>
<evidence type="ECO:0000256" key="5">
    <source>
        <dbReference type="ARBA" id="ARBA00038106"/>
    </source>
</evidence>
<dbReference type="Pfam" id="PF00254">
    <property type="entry name" value="FKBP_C"/>
    <property type="match status" value="1"/>
</dbReference>
<sequence length="108" mass="11495">MGVKVESYQAGDGQNYPKKGDTVTIHYIGTLQDGTKFDASRDRGAPFKCVIGVGQVVKGWDEGVPQLSIGERAKLTATADYAYGPRGIPGVIPPNATLIFDVELLAIN</sequence>
<dbReference type="InterPro" id="IPR001179">
    <property type="entry name" value="PPIase_FKBP_dom"/>
</dbReference>
<dbReference type="GO" id="GO:0003755">
    <property type="term" value="F:peptidyl-prolyl cis-trans isomerase activity"/>
    <property type="evidence" value="ECO:0007669"/>
    <property type="project" value="UniProtKB-KW"/>
</dbReference>
<dbReference type="GO" id="GO:0005737">
    <property type="term" value="C:cytoplasm"/>
    <property type="evidence" value="ECO:0007669"/>
    <property type="project" value="TreeGrafter"/>
</dbReference>
<evidence type="ECO:0000256" key="1">
    <source>
        <dbReference type="ARBA" id="ARBA00000971"/>
    </source>
</evidence>
<organism evidence="8 9">
    <name type="scientific">Absidia repens</name>
    <dbReference type="NCBI Taxonomy" id="90262"/>
    <lineage>
        <taxon>Eukaryota</taxon>
        <taxon>Fungi</taxon>
        <taxon>Fungi incertae sedis</taxon>
        <taxon>Mucoromycota</taxon>
        <taxon>Mucoromycotina</taxon>
        <taxon>Mucoromycetes</taxon>
        <taxon>Mucorales</taxon>
        <taxon>Cunninghamellaceae</taxon>
        <taxon>Absidia</taxon>
    </lineage>
</organism>
<dbReference type="PANTHER" id="PTHR10516:SF443">
    <property type="entry name" value="FK506-BINDING PROTEIN 59-RELATED"/>
    <property type="match status" value="1"/>
</dbReference>
<evidence type="ECO:0000313" key="9">
    <source>
        <dbReference type="Proteomes" id="UP000193560"/>
    </source>
</evidence>
<dbReference type="EMBL" id="MCGE01000011">
    <property type="protein sequence ID" value="ORZ16354.1"/>
    <property type="molecule type" value="Genomic_DNA"/>
</dbReference>
<gene>
    <name evidence="8" type="ORF">BCR42DRAFT_414878</name>
</gene>
<comment type="catalytic activity">
    <reaction evidence="1 6">
        <text>[protein]-peptidylproline (omega=180) = [protein]-peptidylproline (omega=0)</text>
        <dbReference type="Rhea" id="RHEA:16237"/>
        <dbReference type="Rhea" id="RHEA-COMP:10747"/>
        <dbReference type="Rhea" id="RHEA-COMP:10748"/>
        <dbReference type="ChEBI" id="CHEBI:83833"/>
        <dbReference type="ChEBI" id="CHEBI:83834"/>
        <dbReference type="EC" id="5.2.1.8"/>
    </reaction>
</comment>
<name>A0A1X2IGS3_9FUNG</name>
<dbReference type="FunFam" id="3.10.50.40:FF:000025">
    <property type="entry name" value="Peptidylprolyl isomerase"/>
    <property type="match status" value="1"/>
</dbReference>
<dbReference type="PANTHER" id="PTHR10516">
    <property type="entry name" value="PEPTIDYL-PROLYL CIS-TRANS ISOMERASE"/>
    <property type="match status" value="1"/>
</dbReference>
<dbReference type="AlphaFoldDB" id="A0A1X2IGS3"/>
<keyword evidence="4 6" id="KW-0413">Isomerase</keyword>
<evidence type="ECO:0000313" key="8">
    <source>
        <dbReference type="EMBL" id="ORZ16354.1"/>
    </source>
</evidence>
<evidence type="ECO:0000256" key="6">
    <source>
        <dbReference type="PROSITE-ProRule" id="PRU00277"/>
    </source>
</evidence>
<dbReference type="InterPro" id="IPR046357">
    <property type="entry name" value="PPIase_dom_sf"/>
</dbReference>
<keyword evidence="3 6" id="KW-0697">Rotamase</keyword>
<comment type="similarity">
    <text evidence="5">Belongs to the FKBP-type PPIase family. FKBP1 subfamily.</text>
</comment>
<evidence type="ECO:0000256" key="3">
    <source>
        <dbReference type="ARBA" id="ARBA00023110"/>
    </source>
</evidence>
<dbReference type="OrthoDB" id="1902587at2759"/>
<evidence type="ECO:0000256" key="4">
    <source>
        <dbReference type="ARBA" id="ARBA00023235"/>
    </source>
</evidence>